<dbReference type="RefSeq" id="WP_385877555.1">
    <property type="nucleotide sequence ID" value="NZ_JBHLXE010000100.1"/>
</dbReference>
<name>A0ABV6CEB9_9GAMM</name>
<accession>A0ABV6CEB9</accession>
<dbReference type="InterPro" id="IPR036527">
    <property type="entry name" value="SCP2_sterol-bd_dom_sf"/>
</dbReference>
<dbReference type="PANTHER" id="PTHR38693:SF1">
    <property type="entry name" value="UBIQUINONE BIOSYNTHESIS ACCESSORY FACTOR UBIJ"/>
    <property type="match status" value="1"/>
</dbReference>
<protein>
    <submittedName>
        <fullName evidence="2">SCP2 domain-containing protein</fullName>
    </submittedName>
</protein>
<dbReference type="Pfam" id="PF02036">
    <property type="entry name" value="SCP2"/>
    <property type="match status" value="1"/>
</dbReference>
<evidence type="ECO:0000313" key="3">
    <source>
        <dbReference type="Proteomes" id="UP001589758"/>
    </source>
</evidence>
<feature type="domain" description="SCP2" evidence="1">
    <location>
        <begin position="79"/>
        <end position="171"/>
    </location>
</feature>
<dbReference type="PANTHER" id="PTHR38693">
    <property type="entry name" value="UBIQUINONE BIOSYNTHESIS PROTEIN UBIJ"/>
    <property type="match status" value="1"/>
</dbReference>
<dbReference type="SUPFAM" id="SSF55718">
    <property type="entry name" value="SCP-like"/>
    <property type="match status" value="1"/>
</dbReference>
<evidence type="ECO:0000313" key="2">
    <source>
        <dbReference type="EMBL" id="MFC0180445.1"/>
    </source>
</evidence>
<dbReference type="EMBL" id="JBHLXE010000100">
    <property type="protein sequence ID" value="MFC0180445.1"/>
    <property type="molecule type" value="Genomic_DNA"/>
</dbReference>
<keyword evidence="3" id="KW-1185">Reference proteome</keyword>
<proteinExistence type="predicted"/>
<organism evidence="2 3">
    <name type="scientific">Thorsellia kenyensis</name>
    <dbReference type="NCBI Taxonomy" id="1549888"/>
    <lineage>
        <taxon>Bacteria</taxon>
        <taxon>Pseudomonadati</taxon>
        <taxon>Pseudomonadota</taxon>
        <taxon>Gammaproteobacteria</taxon>
        <taxon>Enterobacterales</taxon>
        <taxon>Thorselliaceae</taxon>
        <taxon>Thorsellia</taxon>
    </lineage>
</organism>
<sequence length="224" mass="25213">MNKFFDAFNEFPKPEFVKKLPPLESLAKLAPEIPGIVSGILKNKNNPFSEKMPTDLAKKNLLRVSVMIVETIINKHIYKQQALSKETEKLQGKSLELYIKEIGHALTLVFTTSGVDILIDAEYQPDCRLMTSLKTLKRLKDKTVLTDLIKTEQIDVEGDFTVLQDINQLIDKVEPGIGAILSPITGDLAASVIESVAKKLNTLFSEKKQLFQSCFTNKRNRDHL</sequence>
<dbReference type="InterPro" id="IPR003033">
    <property type="entry name" value="SCP2_sterol-bd_dom"/>
</dbReference>
<dbReference type="Proteomes" id="UP001589758">
    <property type="component" value="Unassembled WGS sequence"/>
</dbReference>
<comment type="caution">
    <text evidence="2">The sequence shown here is derived from an EMBL/GenBank/DDBJ whole genome shotgun (WGS) entry which is preliminary data.</text>
</comment>
<dbReference type="InterPro" id="IPR038989">
    <property type="entry name" value="UbiJ"/>
</dbReference>
<gene>
    <name evidence="2" type="ORF">ACFFIT_10190</name>
</gene>
<reference evidence="2 3" key="1">
    <citation type="submission" date="2024-09" db="EMBL/GenBank/DDBJ databases">
        <authorList>
            <person name="Sun Q."/>
            <person name="Mori K."/>
        </authorList>
    </citation>
    <scope>NUCLEOTIDE SEQUENCE [LARGE SCALE GENOMIC DNA]</scope>
    <source>
        <strain evidence="2 3">CCM 8545</strain>
    </source>
</reference>
<evidence type="ECO:0000259" key="1">
    <source>
        <dbReference type="Pfam" id="PF02036"/>
    </source>
</evidence>